<dbReference type="Gene3D" id="3.40.50.300">
    <property type="entry name" value="P-loop containing nucleotide triphosphate hydrolases"/>
    <property type="match status" value="1"/>
</dbReference>
<dbReference type="EMBL" id="AFZG01000042">
    <property type="protein sequence ID" value="EHL18650.1"/>
    <property type="molecule type" value="Genomic_DNA"/>
</dbReference>
<accession>G9XEG7</accession>
<evidence type="ECO:0000259" key="1">
    <source>
        <dbReference type="Pfam" id="PF05272"/>
    </source>
</evidence>
<dbReference type="InterPro" id="IPR027417">
    <property type="entry name" value="P-loop_NTPase"/>
</dbReference>
<dbReference type="Pfam" id="PF05272">
    <property type="entry name" value="VapE-like_dom"/>
    <property type="match status" value="1"/>
</dbReference>
<sequence length="467" mass="54258">MNHWLEIDNSPLEEYLYRDFELTEKGNIKSSATNLITAIVNPKFCQASKIFSGSVFYDTCSMSIKFLGKIKGENISKLTIRRWTDSMANLLGIEIEKEFGIKFSEKQMASVIRYIANKVAINLPALYIKSLEYDGEKHIEKLLPKYLGVKVNPLNNWIMEHMLVGMVKRIFEPGCKFDEIMVLTGEQGLGKTTFIEKLALMPDWYCSLNNIKGKDAVSNLVGKVVVELEEFVALRNTKSADEAKLFISARTSTVRLPYERYSEDVDRTCILIATTNDGTFLGDFSGERRYLPVEVMKDNIQISIMYDTEKFPQLEKISRKEHEKMIHDDFKGAVAEALYIYENNLHDFTLPKELRNDLNIVIQMHKNENRHVQNFYDFMEWKDTKSTNPDILCSAEFTNQYSETNEKIFAELMINEMMDCWELVVTEKSKKHIIDGKVRVSKKFYHRKHNENSFKDDFVEITEEVPF</sequence>
<dbReference type="SUPFAM" id="SSF52540">
    <property type="entry name" value="P-loop containing nucleoside triphosphate hydrolases"/>
    <property type="match status" value="1"/>
</dbReference>
<evidence type="ECO:0000313" key="2">
    <source>
        <dbReference type="EMBL" id="EHL18650.1"/>
    </source>
</evidence>
<dbReference type="PANTHER" id="PTHR34985">
    <property type="entry name" value="SLR0554 PROTEIN"/>
    <property type="match status" value="1"/>
</dbReference>
<dbReference type="InterPro" id="IPR007936">
    <property type="entry name" value="VapE-like_dom"/>
</dbReference>
<dbReference type="HOGENOM" id="CLU_031869_0_0_9"/>
<dbReference type="Proteomes" id="UP000003379">
    <property type="component" value="Unassembled WGS sequence"/>
</dbReference>
<dbReference type="PANTHER" id="PTHR34985:SF1">
    <property type="entry name" value="SLR0554 PROTEIN"/>
    <property type="match status" value="1"/>
</dbReference>
<dbReference type="AlphaFoldDB" id="G9XEG7"/>
<dbReference type="STRING" id="796937.HMPREF9630_00519"/>
<evidence type="ECO:0000313" key="3">
    <source>
        <dbReference type="Proteomes" id="UP000003379"/>
    </source>
</evidence>
<name>G9XEG7_9FIRM</name>
<gene>
    <name evidence="2" type="ORF">HMPREF9628_02037</name>
</gene>
<dbReference type="PATRIC" id="fig|796940.3.peg.1665"/>
<organism evidence="2 3">
    <name type="scientific">Peptoanaerobacter stomatis</name>
    <dbReference type="NCBI Taxonomy" id="796937"/>
    <lineage>
        <taxon>Bacteria</taxon>
        <taxon>Bacillati</taxon>
        <taxon>Bacillota</taxon>
        <taxon>Clostridia</taxon>
        <taxon>Peptostreptococcales</taxon>
        <taxon>Filifactoraceae</taxon>
        <taxon>Peptoanaerobacter</taxon>
    </lineage>
</organism>
<proteinExistence type="predicted"/>
<dbReference type="RefSeq" id="WP_009529868.1">
    <property type="nucleotide sequence ID" value="NZ_JH414624.1"/>
</dbReference>
<feature type="domain" description="Virulence-associated protein E-like" evidence="1">
    <location>
        <begin position="128"/>
        <end position="304"/>
    </location>
</feature>
<comment type="caution">
    <text evidence="2">The sequence shown here is derived from an EMBL/GenBank/DDBJ whole genome shotgun (WGS) entry which is preliminary data.</text>
</comment>
<reference evidence="2 3" key="1">
    <citation type="submission" date="2011-08" db="EMBL/GenBank/DDBJ databases">
        <title>The Genome Sequence of Eubacteriaceae bacterium CM5.</title>
        <authorList>
            <consortium name="The Broad Institute Genome Sequencing Platform"/>
            <person name="Earl A."/>
            <person name="Ward D."/>
            <person name="Feldgarden M."/>
            <person name="Gevers D."/>
            <person name="Sizova M."/>
            <person name="Hazen A."/>
            <person name="Epstein S."/>
            <person name="Young S.K."/>
            <person name="Zeng Q."/>
            <person name="Gargeya S."/>
            <person name="Fitzgerald M."/>
            <person name="Haas B."/>
            <person name="Abouelleil A."/>
            <person name="Alvarado L."/>
            <person name="Arachchi H.M."/>
            <person name="Berlin A."/>
            <person name="Brown A."/>
            <person name="Chapman S.B."/>
            <person name="Chen Z."/>
            <person name="Dunbar C."/>
            <person name="Freedman E."/>
            <person name="Gearin G."/>
            <person name="Gellesch M."/>
            <person name="Goldberg J."/>
            <person name="Griggs A."/>
            <person name="Gujja S."/>
            <person name="Heiman D."/>
            <person name="Howarth C."/>
            <person name="Larson L."/>
            <person name="Lui A."/>
            <person name="MacDonald P.J.P."/>
            <person name="Montmayeur A."/>
            <person name="Murphy C."/>
            <person name="Neiman D."/>
            <person name="Pearson M."/>
            <person name="Priest M."/>
            <person name="Roberts A."/>
            <person name="Saif S."/>
            <person name="Shea T."/>
            <person name="Shenoy N."/>
            <person name="Sisk P."/>
            <person name="Stolte C."/>
            <person name="Sykes S."/>
            <person name="Wortman J."/>
            <person name="Nusbaum C."/>
            <person name="Birren B."/>
        </authorList>
    </citation>
    <scope>NUCLEOTIDE SEQUENCE [LARGE SCALE GENOMIC DNA]</scope>
    <source>
        <strain evidence="2 3">CM5</strain>
    </source>
</reference>
<protein>
    <recommendedName>
        <fullName evidence="1">Virulence-associated protein E-like domain-containing protein</fullName>
    </recommendedName>
</protein>